<evidence type="ECO:0000313" key="2">
    <source>
        <dbReference type="Proteomes" id="UP000281028"/>
    </source>
</evidence>
<keyword evidence="2" id="KW-1185">Reference proteome</keyword>
<protein>
    <submittedName>
        <fullName evidence="1">Uncharacterized protein</fullName>
    </submittedName>
</protein>
<comment type="caution">
    <text evidence="1">The sequence shown here is derived from an EMBL/GenBank/DDBJ whole genome shotgun (WGS) entry which is preliminary data.</text>
</comment>
<dbReference type="OrthoDB" id="662998at2"/>
<gene>
    <name evidence="1" type="ORF">ECE50_005650</name>
</gene>
<evidence type="ECO:0000313" key="1">
    <source>
        <dbReference type="EMBL" id="NSL86301.1"/>
    </source>
</evidence>
<name>A0A433WGD0_9BACT</name>
<reference evidence="1" key="1">
    <citation type="submission" date="2020-05" db="EMBL/GenBank/DDBJ databases">
        <title>Chitinophaga laudate sp. nov., isolated from a tropical peat swamp.</title>
        <authorList>
            <person name="Goh C.B.S."/>
            <person name="Lee M.S."/>
            <person name="Parimannan S."/>
            <person name="Pasbakhsh P."/>
            <person name="Yule C.M."/>
            <person name="Rajandas H."/>
            <person name="Loke S."/>
            <person name="Croft L."/>
            <person name="Tan J.B.L."/>
        </authorList>
    </citation>
    <scope>NUCLEOTIDE SEQUENCE</scope>
    <source>
        <strain evidence="1">Mgbs1</strain>
    </source>
</reference>
<dbReference type="Proteomes" id="UP000281028">
    <property type="component" value="Unassembled WGS sequence"/>
</dbReference>
<sequence length="324" mass="37759">MKGFWNYFWLLYMLFFAIPFPMIIYYNVDYGVREQDGGTAPRLALVWLAVSVILWGIVLQKWFRKWILLPFIMRKDVLRLLRHGVLKTVKILSSRAFPLTRDHVVPMEMKIALQNFSGTEITEKIELNDSRPELRRYEEGKSFQMRIDEHLKAQPYMIPEDVQVGIRAGRIILSCLFWLLIVAAVIAYYIISYELENYGTGWRFLKFYHPLLLCPLILLVSSVGLGWLIRSFTGNPDNDLKLKYYGVRTIADITSVEQTGLYINEQPQVRFEIKFQDNTGRTHYATIKKIVSLLDVGFTKVTTAPVLYLKDRPDQVIFVSDVEA</sequence>
<dbReference type="EMBL" id="RIAR02000001">
    <property type="protein sequence ID" value="NSL86301.1"/>
    <property type="molecule type" value="Genomic_DNA"/>
</dbReference>
<proteinExistence type="predicted"/>
<dbReference type="AlphaFoldDB" id="A0A433WGD0"/>
<accession>A0A433WGD0</accession>
<organism evidence="1 2">
    <name type="scientific">Chitinophaga solisilvae</name>
    <dbReference type="NCBI Taxonomy" id="1233460"/>
    <lineage>
        <taxon>Bacteria</taxon>
        <taxon>Pseudomonadati</taxon>
        <taxon>Bacteroidota</taxon>
        <taxon>Chitinophagia</taxon>
        <taxon>Chitinophagales</taxon>
        <taxon>Chitinophagaceae</taxon>
        <taxon>Chitinophaga</taxon>
    </lineage>
</organism>